<dbReference type="PANTHER" id="PTHR16305">
    <property type="entry name" value="TESTICULAR SOLUBLE ADENYLYL CYCLASE"/>
    <property type="match status" value="1"/>
</dbReference>
<reference evidence="5" key="1">
    <citation type="submission" date="2019-04" db="EMBL/GenBank/DDBJ databases">
        <title>Draft genome sequence of Pseudonocardiaceae bacterium SL3-2-4.</title>
        <authorList>
            <person name="Ningsih F."/>
            <person name="Yokota A."/>
            <person name="Sakai Y."/>
            <person name="Nanatani K."/>
            <person name="Yabe S."/>
            <person name="Oetari A."/>
            <person name="Sjamsuridzal W."/>
        </authorList>
    </citation>
    <scope>NUCLEOTIDE SEQUENCE [LARGE SCALE GENOMIC DNA]</scope>
    <source>
        <strain evidence="5">SL3-2-4</strain>
    </source>
</reference>
<dbReference type="GO" id="GO:0005737">
    <property type="term" value="C:cytoplasm"/>
    <property type="evidence" value="ECO:0007669"/>
    <property type="project" value="TreeGrafter"/>
</dbReference>
<dbReference type="PROSITE" id="PS50043">
    <property type="entry name" value="HTH_LUXR_2"/>
    <property type="match status" value="1"/>
</dbReference>
<accession>A0A4D4IZQ0</accession>
<evidence type="ECO:0000256" key="1">
    <source>
        <dbReference type="ARBA" id="ARBA00022741"/>
    </source>
</evidence>
<name>A0A4D4IZQ0_9PSEU</name>
<feature type="domain" description="HTH luxR-type" evidence="3">
    <location>
        <begin position="840"/>
        <end position="905"/>
    </location>
</feature>
<dbReference type="GO" id="GO:0004016">
    <property type="term" value="F:adenylate cyclase activity"/>
    <property type="evidence" value="ECO:0007669"/>
    <property type="project" value="TreeGrafter"/>
</dbReference>
<dbReference type="InterPro" id="IPR036388">
    <property type="entry name" value="WH-like_DNA-bd_sf"/>
</dbReference>
<dbReference type="PROSITE" id="PS00622">
    <property type="entry name" value="HTH_LUXR_1"/>
    <property type="match status" value="1"/>
</dbReference>
<dbReference type="RefSeq" id="WP_137812958.1">
    <property type="nucleotide sequence ID" value="NZ_BJFL01000004.1"/>
</dbReference>
<comment type="caution">
    <text evidence="4">The sequence shown here is derived from an EMBL/GenBank/DDBJ whole genome shotgun (WGS) entry which is preliminary data.</text>
</comment>
<evidence type="ECO:0000313" key="5">
    <source>
        <dbReference type="Proteomes" id="UP000298860"/>
    </source>
</evidence>
<dbReference type="SUPFAM" id="SSF46894">
    <property type="entry name" value="C-terminal effector domain of the bipartite response regulators"/>
    <property type="match status" value="1"/>
</dbReference>
<gene>
    <name evidence="4" type="ORF">GTS_14480</name>
</gene>
<dbReference type="InterPro" id="IPR000792">
    <property type="entry name" value="Tscrpt_reg_LuxR_C"/>
</dbReference>
<evidence type="ECO:0000256" key="2">
    <source>
        <dbReference type="ARBA" id="ARBA00022840"/>
    </source>
</evidence>
<dbReference type="EMBL" id="BJFL01000004">
    <property type="protein sequence ID" value="GDY29815.1"/>
    <property type="molecule type" value="Genomic_DNA"/>
</dbReference>
<dbReference type="CDD" id="cd06170">
    <property type="entry name" value="LuxR_C_like"/>
    <property type="match status" value="1"/>
</dbReference>
<dbReference type="SMART" id="SM00421">
    <property type="entry name" value="HTH_LUXR"/>
    <property type="match status" value="1"/>
</dbReference>
<dbReference type="Gene3D" id="1.10.10.10">
    <property type="entry name" value="Winged helix-like DNA-binding domain superfamily/Winged helix DNA-binding domain"/>
    <property type="match status" value="1"/>
</dbReference>
<dbReference type="Pfam" id="PF00196">
    <property type="entry name" value="GerE"/>
    <property type="match status" value="1"/>
</dbReference>
<sequence length="907" mass="95626">MRNDRRHAEPPLVEREREQTVLASVVAELAGGRSAMVTVTGRPGRGQDALLRWTADLGHARGLRVLRARATPAERDLPHGVVVQLLTALLGPAAGPVRALVGGDPGHHLPGLPALLGAARALPTLVAVADTQWLDAASLRWLRALARRLPSAPVALVASRDGAPPPEPGWPAVDAVPAGPVLAMELPLAPLSARGVATAVESICGVPGDEHFVAAAAATAGSPAVLEEALRAFAGRGYPPVAERVPELCAAAAAVTGEHVTRVLRGLPGEAVAVLRALAVCGDLLDFPLVCSLAEPRPPDQRRVRDTLEAAGLAVTDGDTLRICGPVVRSRVLEDMPAAQRADLHGRAAELAYRAALPDDQIAELLVRAEPSGARWALLALRRAAATARRERDPRRAAGYLSRALAEPLAPAHRVRLSLERAGIEAVTTPEASDRRLGELARAATAEPGLRARAVDLGLARGDAGWALRAAAEALPGALGAERDRLIALFWLAEQTRQDDTELMVPAVPGLPDRPGTPAQAGVRAWQLALRGEHPDAARELARRALVGSDPLVLPRLAACWTLCLTEDWAEAGDRLDALLAAVRPEHAPAAAARVLTTRAELNLRRGRLAAVSGDLAAAERALPRSGWHPHAVPHLIAVRVAAALESGRFDEARALADAPAPSGVAESVLWSCVLFTKAWLAALKGRWADAAAWSRECGRRLLRRQWTNPALLPWRSLTARASGALGDHAEAVRLAREEVALARRWGTPGTLDWAEHCLALLDGDRPASRTPRAAPAGLAAAWALTERAAAELAAGHRDAAEPLLTEASAIPARYPSGLLARRVREVAARMTGPAGGDPPGPAWTALSEPERRVATLAARGHANRDIAERLAVSTRTVQHRLSSAYRKLGIGGRAELGELVRAMEGT</sequence>
<proteinExistence type="predicted"/>
<dbReference type="GO" id="GO:0006355">
    <property type="term" value="P:regulation of DNA-templated transcription"/>
    <property type="evidence" value="ECO:0007669"/>
    <property type="project" value="InterPro"/>
</dbReference>
<organism evidence="4 5">
    <name type="scientific">Gandjariella thermophila</name>
    <dbReference type="NCBI Taxonomy" id="1931992"/>
    <lineage>
        <taxon>Bacteria</taxon>
        <taxon>Bacillati</taxon>
        <taxon>Actinomycetota</taxon>
        <taxon>Actinomycetes</taxon>
        <taxon>Pseudonocardiales</taxon>
        <taxon>Pseudonocardiaceae</taxon>
        <taxon>Gandjariella</taxon>
    </lineage>
</organism>
<dbReference type="GO" id="GO:0003677">
    <property type="term" value="F:DNA binding"/>
    <property type="evidence" value="ECO:0007669"/>
    <property type="project" value="InterPro"/>
</dbReference>
<dbReference type="Proteomes" id="UP000298860">
    <property type="component" value="Unassembled WGS sequence"/>
</dbReference>
<protein>
    <recommendedName>
        <fullName evidence="3">HTH luxR-type domain-containing protein</fullName>
    </recommendedName>
</protein>
<evidence type="ECO:0000313" key="4">
    <source>
        <dbReference type="EMBL" id="GDY29815.1"/>
    </source>
</evidence>
<dbReference type="AlphaFoldDB" id="A0A4D4IZQ0"/>
<keyword evidence="1" id="KW-0547">Nucleotide-binding</keyword>
<dbReference type="GO" id="GO:0005524">
    <property type="term" value="F:ATP binding"/>
    <property type="evidence" value="ECO:0007669"/>
    <property type="project" value="UniProtKB-KW"/>
</dbReference>
<dbReference type="OrthoDB" id="4335782at2"/>
<dbReference type="PRINTS" id="PR00038">
    <property type="entry name" value="HTHLUXR"/>
</dbReference>
<dbReference type="PANTHER" id="PTHR16305:SF35">
    <property type="entry name" value="TRANSCRIPTIONAL ACTIVATOR DOMAIN"/>
    <property type="match status" value="1"/>
</dbReference>
<keyword evidence="2" id="KW-0067">ATP-binding</keyword>
<dbReference type="InterPro" id="IPR016032">
    <property type="entry name" value="Sig_transdc_resp-reg_C-effctor"/>
</dbReference>
<keyword evidence="5" id="KW-1185">Reference proteome</keyword>
<evidence type="ECO:0000259" key="3">
    <source>
        <dbReference type="PROSITE" id="PS50043"/>
    </source>
</evidence>